<dbReference type="SUPFAM" id="SSF88946">
    <property type="entry name" value="Sigma2 domain of RNA polymerase sigma factors"/>
    <property type="match status" value="1"/>
</dbReference>
<sequence>MQQSTRLQREGFPSPRPLAPCCDGDELVQPVIMGTACPVVTCDRALIDAQVALGIDALDALEALDSLNSLDAHDAGPVAAARESGAALAHGAWESAELTSSCAHDFWESAESASPCTYEEAWEPAELDRGASDPPSCTGAACASGPRDREAPCAPLRPEVLKGYFPLVRKLVRQVSRHLPPNVQRDDLLSAGMLGLVDSLRKNGGSDGETFAGYAKLRIRGAIVDELRAQDWLSRRAREAVEAGAAGGVGGSTVFVSLSEVTPTEESVHMSGGDDPIEAISAQATRRALAFAIAQLPERERRVIGMYYFEGAKLKDIGAELGVGEPRVSQLHTRALGMLRGMLSHA</sequence>
<dbReference type="InterPro" id="IPR007627">
    <property type="entry name" value="RNA_pol_sigma70_r2"/>
</dbReference>
<dbReference type="GO" id="GO:0003677">
    <property type="term" value="F:DNA binding"/>
    <property type="evidence" value="ECO:0007669"/>
    <property type="project" value="UniProtKB-KW"/>
</dbReference>
<evidence type="ECO:0000256" key="1">
    <source>
        <dbReference type="ARBA" id="ARBA00023015"/>
    </source>
</evidence>
<gene>
    <name evidence="6" type="ORF">BE17_00215</name>
</gene>
<dbReference type="Pfam" id="PF04545">
    <property type="entry name" value="Sigma70_r4"/>
    <property type="match status" value="1"/>
</dbReference>
<dbReference type="InterPro" id="IPR014284">
    <property type="entry name" value="RNA_pol_sigma-70_dom"/>
</dbReference>
<dbReference type="PANTHER" id="PTHR30385">
    <property type="entry name" value="SIGMA FACTOR F FLAGELLAR"/>
    <property type="match status" value="1"/>
</dbReference>
<reference evidence="6 7" key="1">
    <citation type="submission" date="2014-02" db="EMBL/GenBank/DDBJ databases">
        <title>The small core and large imbalanced accessory genome model reveals a collaborative survival strategy of Sorangium cellulosum strains in nature.</title>
        <authorList>
            <person name="Han K."/>
            <person name="Peng R."/>
            <person name="Blom J."/>
            <person name="Li Y.-Z."/>
        </authorList>
    </citation>
    <scope>NUCLEOTIDE SEQUENCE [LARGE SCALE GENOMIC DNA]</scope>
    <source>
        <strain evidence="6 7">So0011-07</strain>
    </source>
</reference>
<dbReference type="CDD" id="cd06171">
    <property type="entry name" value="Sigma70_r4"/>
    <property type="match status" value="1"/>
</dbReference>
<dbReference type="Proteomes" id="UP000075635">
    <property type="component" value="Unassembled WGS sequence"/>
</dbReference>
<evidence type="ECO:0000313" key="7">
    <source>
        <dbReference type="Proteomes" id="UP000075635"/>
    </source>
</evidence>
<evidence type="ECO:0000256" key="3">
    <source>
        <dbReference type="ARBA" id="ARBA00023125"/>
    </source>
</evidence>
<keyword evidence="3" id="KW-0238">DNA-binding</keyword>
<dbReference type="PROSITE" id="PS00715">
    <property type="entry name" value="SIGMA70_1"/>
    <property type="match status" value="1"/>
</dbReference>
<keyword evidence="4" id="KW-0804">Transcription</keyword>
<proteinExistence type="predicted"/>
<dbReference type="InterPro" id="IPR013324">
    <property type="entry name" value="RNA_pol_sigma_r3/r4-like"/>
</dbReference>
<feature type="domain" description="RNA polymerase sigma-70" evidence="5">
    <location>
        <begin position="187"/>
        <end position="200"/>
    </location>
</feature>
<dbReference type="InterPro" id="IPR000943">
    <property type="entry name" value="RNA_pol_sigma70"/>
</dbReference>
<dbReference type="Gene3D" id="1.10.1740.10">
    <property type="match status" value="1"/>
</dbReference>
<dbReference type="EMBL" id="JEMB01000642">
    <property type="protein sequence ID" value="KYF95432.1"/>
    <property type="molecule type" value="Genomic_DNA"/>
</dbReference>
<dbReference type="GO" id="GO:0006352">
    <property type="term" value="P:DNA-templated transcription initiation"/>
    <property type="evidence" value="ECO:0007669"/>
    <property type="project" value="InterPro"/>
</dbReference>
<evidence type="ECO:0000256" key="2">
    <source>
        <dbReference type="ARBA" id="ARBA00023082"/>
    </source>
</evidence>
<evidence type="ECO:0000256" key="4">
    <source>
        <dbReference type="ARBA" id="ARBA00023163"/>
    </source>
</evidence>
<keyword evidence="1" id="KW-0805">Transcription regulation</keyword>
<comment type="caution">
    <text evidence="6">The sequence shown here is derived from an EMBL/GenBank/DDBJ whole genome shotgun (WGS) entry which is preliminary data.</text>
</comment>
<organism evidence="6 7">
    <name type="scientific">Sorangium cellulosum</name>
    <name type="common">Polyangium cellulosum</name>
    <dbReference type="NCBI Taxonomy" id="56"/>
    <lineage>
        <taxon>Bacteria</taxon>
        <taxon>Pseudomonadati</taxon>
        <taxon>Myxococcota</taxon>
        <taxon>Polyangia</taxon>
        <taxon>Polyangiales</taxon>
        <taxon>Polyangiaceae</taxon>
        <taxon>Sorangium</taxon>
    </lineage>
</organism>
<dbReference type="SUPFAM" id="SSF88659">
    <property type="entry name" value="Sigma3 and sigma4 domains of RNA polymerase sigma factors"/>
    <property type="match status" value="1"/>
</dbReference>
<name>A0A150SSL2_SORCE</name>
<dbReference type="PRINTS" id="PR00046">
    <property type="entry name" value="SIGMA70FCT"/>
</dbReference>
<dbReference type="PANTHER" id="PTHR30385:SF7">
    <property type="entry name" value="RNA POLYMERASE SIGMA FACTOR FLIA"/>
    <property type="match status" value="1"/>
</dbReference>
<accession>A0A150SSL2</accession>
<dbReference type="InterPro" id="IPR013325">
    <property type="entry name" value="RNA_pol_sigma_r2"/>
</dbReference>
<protein>
    <submittedName>
        <fullName evidence="6">RNA polymerase subunit sigma</fullName>
    </submittedName>
</protein>
<dbReference type="Pfam" id="PF04542">
    <property type="entry name" value="Sigma70_r2"/>
    <property type="match status" value="1"/>
</dbReference>
<dbReference type="AlphaFoldDB" id="A0A150SSL2"/>
<dbReference type="InterPro" id="IPR007630">
    <property type="entry name" value="RNA_pol_sigma70_r4"/>
</dbReference>
<evidence type="ECO:0000313" key="6">
    <source>
        <dbReference type="EMBL" id="KYF95432.1"/>
    </source>
</evidence>
<dbReference type="NCBIfam" id="TIGR02937">
    <property type="entry name" value="sigma70-ECF"/>
    <property type="match status" value="1"/>
</dbReference>
<keyword evidence="2" id="KW-0731">Sigma factor</keyword>
<evidence type="ECO:0000259" key="5">
    <source>
        <dbReference type="PROSITE" id="PS00715"/>
    </source>
</evidence>
<dbReference type="Gene3D" id="1.20.140.160">
    <property type="match status" value="1"/>
</dbReference>
<dbReference type="GO" id="GO:0016987">
    <property type="term" value="F:sigma factor activity"/>
    <property type="evidence" value="ECO:0007669"/>
    <property type="project" value="UniProtKB-KW"/>
</dbReference>